<dbReference type="PANTHER" id="PTHR43861:SF1">
    <property type="entry name" value="TRANS-ACONITATE 2-METHYLTRANSFERASE"/>
    <property type="match status" value="1"/>
</dbReference>
<dbReference type="SUPFAM" id="SSF53335">
    <property type="entry name" value="S-adenosyl-L-methionine-dependent methyltransferases"/>
    <property type="match status" value="1"/>
</dbReference>
<evidence type="ECO:0000256" key="1">
    <source>
        <dbReference type="ARBA" id="ARBA00022603"/>
    </source>
</evidence>
<protein>
    <recommendedName>
        <fullName evidence="4">Methyltransferase domain-containing protein</fullName>
    </recommendedName>
</protein>
<dbReference type="InterPro" id="IPR041698">
    <property type="entry name" value="Methyltransf_25"/>
</dbReference>
<proteinExistence type="predicted"/>
<dbReference type="Proteomes" id="UP001305779">
    <property type="component" value="Unassembled WGS sequence"/>
</dbReference>
<feature type="domain" description="Methyltransferase" evidence="4">
    <location>
        <begin position="104"/>
        <end position="210"/>
    </location>
</feature>
<feature type="compositionally biased region" description="Low complexity" evidence="3">
    <location>
        <begin position="21"/>
        <end position="32"/>
    </location>
</feature>
<dbReference type="PANTHER" id="PTHR43861">
    <property type="entry name" value="TRANS-ACONITATE 2-METHYLTRANSFERASE-RELATED"/>
    <property type="match status" value="1"/>
</dbReference>
<dbReference type="CDD" id="cd02440">
    <property type="entry name" value="AdoMet_MTases"/>
    <property type="match status" value="1"/>
</dbReference>
<evidence type="ECO:0000259" key="4">
    <source>
        <dbReference type="Pfam" id="PF13649"/>
    </source>
</evidence>
<evidence type="ECO:0000256" key="2">
    <source>
        <dbReference type="ARBA" id="ARBA00022679"/>
    </source>
</evidence>
<reference evidence="5 6" key="1">
    <citation type="journal article" date="2023" name="G3 (Bethesda)">
        <title>A chromosome-level genome assembly of Zasmidium syzygii isolated from banana leaves.</title>
        <authorList>
            <person name="van Westerhoven A.C."/>
            <person name="Mehrabi R."/>
            <person name="Talebi R."/>
            <person name="Steentjes M.B.F."/>
            <person name="Corcolon B."/>
            <person name="Chong P.A."/>
            <person name="Kema G.H.J."/>
            <person name="Seidl M.F."/>
        </authorList>
    </citation>
    <scope>NUCLEOTIDE SEQUENCE [LARGE SCALE GENOMIC DNA]</scope>
    <source>
        <strain evidence="5 6">P124</strain>
    </source>
</reference>
<dbReference type="EMBL" id="JAXOVC010000001">
    <property type="protein sequence ID" value="KAK4507888.1"/>
    <property type="molecule type" value="Genomic_DNA"/>
</dbReference>
<dbReference type="InterPro" id="IPR029063">
    <property type="entry name" value="SAM-dependent_MTases_sf"/>
</dbReference>
<dbReference type="Gene3D" id="3.40.50.150">
    <property type="entry name" value="Vaccinia Virus protein VP39"/>
    <property type="match status" value="1"/>
</dbReference>
<keyword evidence="1" id="KW-0489">Methyltransferase</keyword>
<organism evidence="5 6">
    <name type="scientific">Zasmidium cellare</name>
    <name type="common">Wine cellar mold</name>
    <name type="synonym">Racodium cellare</name>
    <dbReference type="NCBI Taxonomy" id="395010"/>
    <lineage>
        <taxon>Eukaryota</taxon>
        <taxon>Fungi</taxon>
        <taxon>Dikarya</taxon>
        <taxon>Ascomycota</taxon>
        <taxon>Pezizomycotina</taxon>
        <taxon>Dothideomycetes</taxon>
        <taxon>Dothideomycetidae</taxon>
        <taxon>Mycosphaerellales</taxon>
        <taxon>Mycosphaerellaceae</taxon>
        <taxon>Zasmidium</taxon>
    </lineage>
</organism>
<name>A0ABR0F338_ZASCE</name>
<dbReference type="Pfam" id="PF13649">
    <property type="entry name" value="Methyltransf_25"/>
    <property type="match status" value="1"/>
</dbReference>
<keyword evidence="6" id="KW-1185">Reference proteome</keyword>
<evidence type="ECO:0000256" key="3">
    <source>
        <dbReference type="SAM" id="MobiDB-lite"/>
    </source>
</evidence>
<evidence type="ECO:0000313" key="5">
    <source>
        <dbReference type="EMBL" id="KAK4507888.1"/>
    </source>
</evidence>
<sequence>MTAPSLHHSFDASLVDIQRSFSSTETATSGSSGKENQRPEPTPTRLTKELTTSELYTQWATTYDTDGNFLQAVDDLQTSALIPQLVRQVELSKSSNGPNGGLKVLDFGCGTGRTTTKLLLQDWKETPTIEAWDGNEAMLDGARAKCEAISKVSSKGIPSSEFRQVDFLQPDKLPQEALASFDGLVSTLVLEHIPMSTYWTCVSKLLKPGGFGLITNMHPEMGAKSVAGFDNVEGVRMRGTSYIHGVEETVEAAKKAGLELVGEVKEVTMSEDMIRSGAVGERGRKWIGTKVWYGSIFRKL</sequence>
<feature type="region of interest" description="Disordered" evidence="3">
    <location>
        <begin position="21"/>
        <end position="45"/>
    </location>
</feature>
<comment type="caution">
    <text evidence="5">The sequence shown here is derived from an EMBL/GenBank/DDBJ whole genome shotgun (WGS) entry which is preliminary data.</text>
</comment>
<evidence type="ECO:0000313" key="6">
    <source>
        <dbReference type="Proteomes" id="UP001305779"/>
    </source>
</evidence>
<keyword evidence="2" id="KW-0808">Transferase</keyword>
<accession>A0ABR0F338</accession>
<gene>
    <name evidence="5" type="ORF">PRZ48_001623</name>
</gene>